<dbReference type="PROSITE" id="PS50253">
    <property type="entry name" value="COX3"/>
    <property type="match status" value="1"/>
</dbReference>
<keyword evidence="6 8" id="KW-0472">Membrane</keyword>
<dbReference type="GO" id="GO:0005886">
    <property type="term" value="C:plasma membrane"/>
    <property type="evidence" value="ECO:0007669"/>
    <property type="project" value="UniProtKB-SubCell"/>
</dbReference>
<keyword evidence="3" id="KW-1003">Cell membrane</keyword>
<evidence type="ECO:0000256" key="1">
    <source>
        <dbReference type="ARBA" id="ARBA00004651"/>
    </source>
</evidence>
<dbReference type="CDD" id="cd00386">
    <property type="entry name" value="Heme_Cu_Oxidase_III_like"/>
    <property type="match status" value="1"/>
</dbReference>
<feature type="transmembrane region" description="Helical" evidence="8">
    <location>
        <begin position="236"/>
        <end position="256"/>
    </location>
</feature>
<dbReference type="InterPro" id="IPR035973">
    <property type="entry name" value="Cyt_c_oxidase_su3-like_sf"/>
</dbReference>
<dbReference type="AlphaFoldDB" id="A0A1M6RNN0"/>
<feature type="transmembrane region" description="Helical" evidence="8">
    <location>
        <begin position="192"/>
        <end position="216"/>
    </location>
</feature>
<comment type="similarity">
    <text evidence="2 7">Belongs to the cytochrome c oxidase subunit 3 family.</text>
</comment>
<dbReference type="EMBL" id="LT670846">
    <property type="protein sequence ID" value="SHK34065.1"/>
    <property type="molecule type" value="Genomic_DNA"/>
</dbReference>
<evidence type="ECO:0000256" key="5">
    <source>
        <dbReference type="ARBA" id="ARBA00022989"/>
    </source>
</evidence>
<evidence type="ECO:0000256" key="7">
    <source>
        <dbReference type="RuleBase" id="RU003376"/>
    </source>
</evidence>
<sequence>MAHQEMHHHHLGHHETSFWPFPVGMGILLVPIGVVSYFAWHKEMLGLVLGGVAFLLIIFGLIGWANEFFSKGHEEGFGGLAISLFIATEVIIFGTLFAAFWTARVTHADVWPQWVPHMNLVIPAILTLILWSSSISILFSEKALEAGNRGMSIILLLLTIALGTAFVIIHFQEWAHLWHSGFTLSSNMYGTGFYSLTGVHTSHVIVGLISQLYVLYLVATGKMSSHRTTLFKAVSLYWHFVDLMWLLVAGSVYLIGSLV</sequence>
<keyword evidence="4 7" id="KW-0812">Transmembrane</keyword>
<keyword evidence="5 8" id="KW-1133">Transmembrane helix</keyword>
<feature type="transmembrane region" description="Helical" evidence="8">
    <location>
        <begin position="21"/>
        <end position="40"/>
    </location>
</feature>
<dbReference type="Gene3D" id="1.20.120.80">
    <property type="entry name" value="Cytochrome c oxidase, subunit III, four-helix bundle"/>
    <property type="match status" value="1"/>
</dbReference>
<dbReference type="RefSeq" id="WP_079653864.1">
    <property type="nucleotide sequence ID" value="NZ_LT670846.1"/>
</dbReference>
<feature type="domain" description="Heme-copper oxidase subunit III family profile" evidence="9">
    <location>
        <begin position="7"/>
        <end position="257"/>
    </location>
</feature>
<dbReference type="InterPro" id="IPR024791">
    <property type="entry name" value="Cyt_c/ubiquinol_Oxase_su3"/>
</dbReference>
<evidence type="ECO:0000256" key="2">
    <source>
        <dbReference type="ARBA" id="ARBA00010581"/>
    </source>
</evidence>
<accession>A0A1M6RNN0</accession>
<evidence type="ECO:0000256" key="4">
    <source>
        <dbReference type="ARBA" id="ARBA00022692"/>
    </source>
</evidence>
<dbReference type="Pfam" id="PF00510">
    <property type="entry name" value="COX3"/>
    <property type="match status" value="1"/>
</dbReference>
<dbReference type="Gene3D" id="1.10.287.70">
    <property type="match status" value="1"/>
</dbReference>
<organism evidence="10 11">
    <name type="scientific">Thermocrinis minervae</name>
    <dbReference type="NCBI Taxonomy" id="381751"/>
    <lineage>
        <taxon>Bacteria</taxon>
        <taxon>Pseudomonadati</taxon>
        <taxon>Aquificota</taxon>
        <taxon>Aquificia</taxon>
        <taxon>Aquificales</taxon>
        <taxon>Aquificaceae</taxon>
        <taxon>Thermocrinis</taxon>
    </lineage>
</organism>
<dbReference type="STRING" id="381751.SAMN05444391_0718"/>
<feature type="transmembrane region" description="Helical" evidence="8">
    <location>
        <begin position="120"/>
        <end position="139"/>
    </location>
</feature>
<comment type="subcellular location">
    <subcellularLocation>
        <location evidence="1 7">Cell membrane</location>
        <topology evidence="1 7">Multi-pass membrane protein</topology>
    </subcellularLocation>
</comment>
<dbReference type="GO" id="GO:0004129">
    <property type="term" value="F:cytochrome-c oxidase activity"/>
    <property type="evidence" value="ECO:0007669"/>
    <property type="project" value="InterPro"/>
</dbReference>
<dbReference type="GO" id="GO:0019646">
    <property type="term" value="P:aerobic electron transport chain"/>
    <property type="evidence" value="ECO:0007669"/>
    <property type="project" value="InterPro"/>
</dbReference>
<dbReference type="OrthoDB" id="9810850at2"/>
<evidence type="ECO:0000313" key="11">
    <source>
        <dbReference type="Proteomes" id="UP000189810"/>
    </source>
</evidence>
<gene>
    <name evidence="10" type="ORF">SAMN05444391_0718</name>
</gene>
<reference evidence="10 11" key="1">
    <citation type="submission" date="2016-11" db="EMBL/GenBank/DDBJ databases">
        <authorList>
            <person name="Jaros S."/>
            <person name="Januszkiewicz K."/>
            <person name="Wedrychowicz H."/>
        </authorList>
    </citation>
    <scope>NUCLEOTIDE SEQUENCE [LARGE SCALE GENOMIC DNA]</scope>
    <source>
        <strain evidence="10 11">DSM 19557</strain>
    </source>
</reference>
<evidence type="ECO:0000256" key="6">
    <source>
        <dbReference type="ARBA" id="ARBA00023136"/>
    </source>
</evidence>
<feature type="transmembrane region" description="Helical" evidence="8">
    <location>
        <begin position="46"/>
        <end position="65"/>
    </location>
</feature>
<dbReference type="PANTHER" id="PTHR11403">
    <property type="entry name" value="CYTOCHROME C OXIDASE SUBUNIT III"/>
    <property type="match status" value="1"/>
</dbReference>
<feature type="transmembrane region" description="Helical" evidence="8">
    <location>
        <begin position="77"/>
        <end position="100"/>
    </location>
</feature>
<dbReference type="PANTHER" id="PTHR11403:SF2">
    <property type="entry name" value="CYTOCHROME BO(3) UBIQUINOL OXIDASE SUBUNIT 3"/>
    <property type="match status" value="1"/>
</dbReference>
<protein>
    <submittedName>
        <fullName evidence="10">Cytochrome c oxidase subunit 3</fullName>
    </submittedName>
</protein>
<evidence type="ECO:0000313" key="10">
    <source>
        <dbReference type="EMBL" id="SHK34065.1"/>
    </source>
</evidence>
<dbReference type="SUPFAM" id="SSF81452">
    <property type="entry name" value="Cytochrome c oxidase subunit III-like"/>
    <property type="match status" value="1"/>
</dbReference>
<keyword evidence="11" id="KW-1185">Reference proteome</keyword>
<evidence type="ECO:0000256" key="3">
    <source>
        <dbReference type="ARBA" id="ARBA00022475"/>
    </source>
</evidence>
<dbReference type="InterPro" id="IPR013833">
    <property type="entry name" value="Cyt_c_oxidase_su3_a-hlx"/>
</dbReference>
<name>A0A1M6RNN0_9AQUI</name>
<evidence type="ECO:0000259" key="9">
    <source>
        <dbReference type="PROSITE" id="PS50253"/>
    </source>
</evidence>
<proteinExistence type="inferred from homology"/>
<feature type="transmembrane region" description="Helical" evidence="8">
    <location>
        <begin position="151"/>
        <end position="172"/>
    </location>
</feature>
<dbReference type="InterPro" id="IPR000298">
    <property type="entry name" value="Cyt_c_oxidase-like_su3"/>
</dbReference>
<evidence type="ECO:0000256" key="8">
    <source>
        <dbReference type="SAM" id="Phobius"/>
    </source>
</evidence>
<dbReference type="Proteomes" id="UP000189810">
    <property type="component" value="Chromosome I"/>
</dbReference>